<dbReference type="InterPro" id="IPR003593">
    <property type="entry name" value="AAA+_ATPase"/>
</dbReference>
<keyword evidence="6" id="KW-1185">Reference proteome</keyword>
<dbReference type="GeneID" id="303171682"/>
<evidence type="ECO:0000313" key="5">
    <source>
        <dbReference type="EMBL" id="SJM46391.1"/>
    </source>
</evidence>
<protein>
    <submittedName>
        <fullName evidence="5">Zinc ABC transporter, ATP-binding protein ZnuC</fullName>
    </submittedName>
</protein>
<evidence type="ECO:0000256" key="2">
    <source>
        <dbReference type="ARBA" id="ARBA00022741"/>
    </source>
</evidence>
<dbReference type="InterPro" id="IPR003439">
    <property type="entry name" value="ABC_transporter-like_ATP-bd"/>
</dbReference>
<dbReference type="RefSeq" id="WP_159456844.1">
    <property type="nucleotide sequence ID" value="NZ_FUHU01000003.1"/>
</dbReference>
<sequence>MTGVTFEVQAGEAVALIGPNGAGKSTLLQALLGQLKHTAKRFEVPTGAGQIGLLPQRQSVTEDFPVTLQQVVTMGRIPHRGILWPSRDDRSGVQRALEEVGLWNLRKRRFGELSGGQRQRGLLARALASDPKLMLLDEPFNGLDAPSREQLIAIVRRLKARGVGFLITTHDIDLARQVTERTLLLNQKQIDFDETECALTLEQVQRVFDHHAVEIDGHTLATAEHHNEMHHGDVHGRPEDPEAP</sequence>
<dbReference type="OrthoDB" id="5296765at2"/>
<name>A0A1R4ES02_9MICO</name>
<dbReference type="GO" id="GO:0005524">
    <property type="term" value="F:ATP binding"/>
    <property type="evidence" value="ECO:0007669"/>
    <property type="project" value="UniProtKB-KW"/>
</dbReference>
<accession>A0A1R4ES02</accession>
<feature type="domain" description="ABC transporter" evidence="4">
    <location>
        <begin position="1"/>
        <end position="212"/>
    </location>
</feature>
<organism evidence="5 6">
    <name type="scientific">Agrococcus casei LMG 22410</name>
    <dbReference type="NCBI Taxonomy" id="1255656"/>
    <lineage>
        <taxon>Bacteria</taxon>
        <taxon>Bacillati</taxon>
        <taxon>Actinomycetota</taxon>
        <taxon>Actinomycetes</taxon>
        <taxon>Micrococcales</taxon>
        <taxon>Microbacteriaceae</taxon>
        <taxon>Agrococcus</taxon>
    </lineage>
</organism>
<dbReference type="GO" id="GO:0016887">
    <property type="term" value="F:ATP hydrolysis activity"/>
    <property type="evidence" value="ECO:0007669"/>
    <property type="project" value="InterPro"/>
</dbReference>
<evidence type="ECO:0000313" key="6">
    <source>
        <dbReference type="Proteomes" id="UP000195787"/>
    </source>
</evidence>
<dbReference type="Gene3D" id="3.40.50.300">
    <property type="entry name" value="P-loop containing nucleotide triphosphate hydrolases"/>
    <property type="match status" value="1"/>
</dbReference>
<evidence type="ECO:0000259" key="4">
    <source>
        <dbReference type="PROSITE" id="PS50893"/>
    </source>
</evidence>
<proteinExistence type="predicted"/>
<evidence type="ECO:0000256" key="1">
    <source>
        <dbReference type="ARBA" id="ARBA00022448"/>
    </source>
</evidence>
<dbReference type="InterPro" id="IPR050153">
    <property type="entry name" value="Metal_Ion_Import_ABC"/>
</dbReference>
<dbReference type="EMBL" id="FUHU01000003">
    <property type="protein sequence ID" value="SJM46391.1"/>
    <property type="molecule type" value="Genomic_DNA"/>
</dbReference>
<keyword evidence="2" id="KW-0547">Nucleotide-binding</keyword>
<reference evidence="5 6" key="1">
    <citation type="submission" date="2017-02" db="EMBL/GenBank/DDBJ databases">
        <authorList>
            <person name="Peterson S.W."/>
        </authorList>
    </citation>
    <scope>NUCLEOTIDE SEQUENCE [LARGE SCALE GENOMIC DNA]</scope>
    <source>
        <strain evidence="5 6">LMG 22410</strain>
    </source>
</reference>
<evidence type="ECO:0000256" key="3">
    <source>
        <dbReference type="ARBA" id="ARBA00022840"/>
    </source>
</evidence>
<dbReference type="Proteomes" id="UP000195787">
    <property type="component" value="Unassembled WGS sequence"/>
</dbReference>
<dbReference type="SMART" id="SM00382">
    <property type="entry name" value="AAA"/>
    <property type="match status" value="1"/>
</dbReference>
<dbReference type="Pfam" id="PF00005">
    <property type="entry name" value="ABC_tran"/>
    <property type="match status" value="1"/>
</dbReference>
<gene>
    <name evidence="5" type="ORF">CZ674_00455</name>
</gene>
<keyword evidence="1" id="KW-0813">Transport</keyword>
<dbReference type="SUPFAM" id="SSF52540">
    <property type="entry name" value="P-loop containing nucleoside triphosphate hydrolases"/>
    <property type="match status" value="1"/>
</dbReference>
<dbReference type="PANTHER" id="PTHR42734">
    <property type="entry name" value="METAL TRANSPORT SYSTEM ATP-BINDING PROTEIN TM_0124-RELATED"/>
    <property type="match status" value="1"/>
</dbReference>
<dbReference type="AlphaFoldDB" id="A0A1R4ES02"/>
<keyword evidence="3 5" id="KW-0067">ATP-binding</keyword>
<dbReference type="InterPro" id="IPR027417">
    <property type="entry name" value="P-loop_NTPase"/>
</dbReference>
<dbReference type="PROSITE" id="PS50893">
    <property type="entry name" value="ABC_TRANSPORTER_2"/>
    <property type="match status" value="1"/>
</dbReference>